<sequence length="255" mass="28215" precursor="true">MKTEKKPEYRRFASCLVVLLLFIVGCASKSEYPMEGTVRLNREQPKAHLWQYLFSLQDEEAGYATYSYVLTGRDEKNQASSSLYLELIDAIKRSTPNAGALRDSLSRRSCNIFIIPVVKNDSTDSLTPDYERSKQLLATLSVSSSQQFTRPGPYIITLCEPIGAGKREAVADVLYLDLTGVHPGAVAEFVRTYKNHLTSEQIEGIERLKSLRLSLLNLALVTEESIGFAKTAYAALQDVFPKESSPEPAAAGAPL</sequence>
<dbReference type="EMBL" id="CP001097">
    <property type="protein sequence ID" value="ACD90950.1"/>
    <property type="molecule type" value="Genomic_DNA"/>
</dbReference>
<dbReference type="KEGG" id="cli:Clim_1918"/>
<dbReference type="AlphaFoldDB" id="B3EF88"/>
<dbReference type="Proteomes" id="UP000008841">
    <property type="component" value="Chromosome"/>
</dbReference>
<evidence type="ECO:0000313" key="1">
    <source>
        <dbReference type="EMBL" id="ACD90950.1"/>
    </source>
</evidence>
<name>B3EF88_CHLL2</name>
<evidence type="ECO:0000313" key="2">
    <source>
        <dbReference type="Proteomes" id="UP000008841"/>
    </source>
</evidence>
<gene>
    <name evidence="1" type="ordered locus">Clim_1918</name>
</gene>
<dbReference type="PROSITE" id="PS51257">
    <property type="entry name" value="PROKAR_LIPOPROTEIN"/>
    <property type="match status" value="1"/>
</dbReference>
<evidence type="ECO:0008006" key="3">
    <source>
        <dbReference type="Google" id="ProtNLM"/>
    </source>
</evidence>
<proteinExistence type="predicted"/>
<organism evidence="1 2">
    <name type="scientific">Chlorobium limicola (strain DSM 245 / NBRC 103803 / 6330)</name>
    <dbReference type="NCBI Taxonomy" id="290315"/>
    <lineage>
        <taxon>Bacteria</taxon>
        <taxon>Pseudomonadati</taxon>
        <taxon>Chlorobiota</taxon>
        <taxon>Chlorobiia</taxon>
        <taxon>Chlorobiales</taxon>
        <taxon>Chlorobiaceae</taxon>
        <taxon>Chlorobium/Pelodictyon group</taxon>
        <taxon>Chlorobium</taxon>
    </lineage>
</organism>
<accession>B3EF88</accession>
<dbReference type="OrthoDB" id="10005509at2"/>
<reference evidence="1 2" key="1">
    <citation type="submission" date="2008-05" db="EMBL/GenBank/DDBJ databases">
        <title>Complete sequence of Chlorobium limicola DSM 245.</title>
        <authorList>
            <consortium name="US DOE Joint Genome Institute"/>
            <person name="Lucas S."/>
            <person name="Copeland A."/>
            <person name="Lapidus A."/>
            <person name="Glavina del Rio T."/>
            <person name="Dalin E."/>
            <person name="Tice H."/>
            <person name="Bruce D."/>
            <person name="Goodwin L."/>
            <person name="Pitluck S."/>
            <person name="Schmutz J."/>
            <person name="Larimer F."/>
            <person name="Land M."/>
            <person name="Hauser L."/>
            <person name="Kyrpides N."/>
            <person name="Ovchinnikova G."/>
            <person name="Zhao F."/>
            <person name="Li T."/>
            <person name="Liu Z."/>
            <person name="Overmann J."/>
            <person name="Bryant D.A."/>
            <person name="Richardson P."/>
        </authorList>
    </citation>
    <scope>NUCLEOTIDE SEQUENCE [LARGE SCALE GENOMIC DNA]</scope>
    <source>
        <strain evidence="2">DSM 245 / NBRC 103803 / 6330</strain>
    </source>
</reference>
<dbReference type="HOGENOM" id="CLU_1088582_0_0_10"/>
<dbReference type="STRING" id="290315.Clim_1918"/>
<dbReference type="RefSeq" id="WP_012466819.1">
    <property type="nucleotide sequence ID" value="NC_010803.1"/>
</dbReference>
<protein>
    <recommendedName>
        <fullName evidence="3">Lipoprotein</fullName>
    </recommendedName>
</protein>